<name>A0A813LI15_POLGL</name>
<accession>A0A813LI15</accession>
<evidence type="ECO:0000313" key="1">
    <source>
        <dbReference type="EMBL" id="CAE8729332.1"/>
    </source>
</evidence>
<organism evidence="1 2">
    <name type="scientific">Polarella glacialis</name>
    <name type="common">Dinoflagellate</name>
    <dbReference type="NCBI Taxonomy" id="89957"/>
    <lineage>
        <taxon>Eukaryota</taxon>
        <taxon>Sar</taxon>
        <taxon>Alveolata</taxon>
        <taxon>Dinophyceae</taxon>
        <taxon>Suessiales</taxon>
        <taxon>Suessiaceae</taxon>
        <taxon>Polarella</taxon>
    </lineage>
</organism>
<sequence>RRDGAPLQQDCMFCLVGHDLPAGDVLNGDKGNIQSGWPRRHEEYPPGFGVSDPPGFCFPHCDCMDDQRPQKPWETSKPWLEDPTRTAAVNASIDALTAQARFVRRRGQVTKMCFFETNTIALGDQTHVRASLDLAGIVERLIRDSLKDIPLSAISDPLSPVRIPARAFLGPEMDYEPQSFSFAAVHDGLAIGTDDGHLSVVGAGPPA</sequence>
<protein>
    <submittedName>
        <fullName evidence="1">Uncharacterized protein</fullName>
    </submittedName>
</protein>
<comment type="caution">
    <text evidence="1">The sequence shown here is derived from an EMBL/GenBank/DDBJ whole genome shotgun (WGS) entry which is preliminary data.</text>
</comment>
<dbReference type="AlphaFoldDB" id="A0A813LI15"/>
<dbReference type="Proteomes" id="UP000626109">
    <property type="component" value="Unassembled WGS sequence"/>
</dbReference>
<feature type="non-terminal residue" evidence="1">
    <location>
        <position position="207"/>
    </location>
</feature>
<dbReference type="EMBL" id="CAJNNW010035689">
    <property type="protein sequence ID" value="CAE8729332.1"/>
    <property type="molecule type" value="Genomic_DNA"/>
</dbReference>
<evidence type="ECO:0000313" key="2">
    <source>
        <dbReference type="Proteomes" id="UP000626109"/>
    </source>
</evidence>
<feature type="non-terminal residue" evidence="1">
    <location>
        <position position="1"/>
    </location>
</feature>
<proteinExistence type="predicted"/>
<reference evidence="1" key="1">
    <citation type="submission" date="2021-02" db="EMBL/GenBank/DDBJ databases">
        <authorList>
            <person name="Dougan E. K."/>
            <person name="Rhodes N."/>
            <person name="Thang M."/>
            <person name="Chan C."/>
        </authorList>
    </citation>
    <scope>NUCLEOTIDE SEQUENCE</scope>
</reference>
<gene>
    <name evidence="1" type="ORF">PGLA2088_LOCUS45383</name>
</gene>